<dbReference type="RefSeq" id="WP_189217207.1">
    <property type="nucleotide sequence ID" value="NZ_BMQK01000005.1"/>
</dbReference>
<keyword evidence="4" id="KW-1185">Reference proteome</keyword>
<sequence length="146" mass="14834">MQTLRIKLPSSSGPPGDDGRPRPGPRKDLAALLTGAATAVAAAGALLALTDAASPLRAPLTLFFLLAAPGAAIGASLRGLPLLGRVVTSVAGAVAVDLLVAQALLAARVWSVRGGIVAVTAVSVLVLLLVPVRRPRGRRTERRRTS</sequence>
<reference evidence="3" key="1">
    <citation type="journal article" date="2014" name="Int. J. Syst. Evol. Microbiol.">
        <title>Complete genome sequence of Corynebacterium casei LMG S-19264T (=DSM 44701T), isolated from a smear-ripened cheese.</title>
        <authorList>
            <consortium name="US DOE Joint Genome Institute (JGI-PGF)"/>
            <person name="Walter F."/>
            <person name="Albersmeier A."/>
            <person name="Kalinowski J."/>
            <person name="Ruckert C."/>
        </authorList>
    </citation>
    <scope>NUCLEOTIDE SEQUENCE</scope>
    <source>
        <strain evidence="3">JCM 3131</strain>
    </source>
</reference>
<dbReference type="EMBL" id="BMQK01000005">
    <property type="protein sequence ID" value="GGQ57322.1"/>
    <property type="molecule type" value="Genomic_DNA"/>
</dbReference>
<name>A0A918BBY3_9ACTN</name>
<feature type="transmembrane region" description="Helical" evidence="2">
    <location>
        <begin position="29"/>
        <end position="50"/>
    </location>
</feature>
<evidence type="ECO:0000256" key="1">
    <source>
        <dbReference type="SAM" id="MobiDB-lite"/>
    </source>
</evidence>
<protein>
    <submittedName>
        <fullName evidence="3">Uncharacterized protein</fullName>
    </submittedName>
</protein>
<accession>A0A918BBY3</accession>
<feature type="transmembrane region" description="Helical" evidence="2">
    <location>
        <begin position="110"/>
        <end position="132"/>
    </location>
</feature>
<comment type="caution">
    <text evidence="3">The sequence shown here is derived from an EMBL/GenBank/DDBJ whole genome shotgun (WGS) entry which is preliminary data.</text>
</comment>
<keyword evidence="2" id="KW-0472">Membrane</keyword>
<proteinExistence type="predicted"/>
<evidence type="ECO:0000313" key="4">
    <source>
        <dbReference type="Proteomes" id="UP000620156"/>
    </source>
</evidence>
<feature type="transmembrane region" description="Helical" evidence="2">
    <location>
        <begin position="82"/>
        <end position="104"/>
    </location>
</feature>
<gene>
    <name evidence="3" type="ORF">GCM10010145_28960</name>
</gene>
<dbReference type="AlphaFoldDB" id="A0A918BBY3"/>
<keyword evidence="2" id="KW-1133">Transmembrane helix</keyword>
<keyword evidence="2" id="KW-0812">Transmembrane</keyword>
<organism evidence="3 4">
    <name type="scientific">Streptomyces ruber</name>
    <dbReference type="NCBI Taxonomy" id="83378"/>
    <lineage>
        <taxon>Bacteria</taxon>
        <taxon>Bacillati</taxon>
        <taxon>Actinomycetota</taxon>
        <taxon>Actinomycetes</taxon>
        <taxon>Kitasatosporales</taxon>
        <taxon>Streptomycetaceae</taxon>
        <taxon>Streptomyces</taxon>
    </lineage>
</organism>
<evidence type="ECO:0000313" key="3">
    <source>
        <dbReference type="EMBL" id="GGQ57322.1"/>
    </source>
</evidence>
<reference evidence="3" key="2">
    <citation type="submission" date="2020-09" db="EMBL/GenBank/DDBJ databases">
        <authorList>
            <person name="Sun Q."/>
            <person name="Ohkuma M."/>
        </authorList>
    </citation>
    <scope>NUCLEOTIDE SEQUENCE</scope>
    <source>
        <strain evidence="3">JCM 3131</strain>
    </source>
</reference>
<feature type="region of interest" description="Disordered" evidence="1">
    <location>
        <begin position="1"/>
        <end position="25"/>
    </location>
</feature>
<evidence type="ECO:0000256" key="2">
    <source>
        <dbReference type="SAM" id="Phobius"/>
    </source>
</evidence>
<dbReference type="Proteomes" id="UP000620156">
    <property type="component" value="Unassembled WGS sequence"/>
</dbReference>
<feature type="transmembrane region" description="Helical" evidence="2">
    <location>
        <begin position="56"/>
        <end position="75"/>
    </location>
</feature>